<keyword evidence="3" id="KW-1185">Reference proteome</keyword>
<proteinExistence type="predicted"/>
<name>A0A401G5Z6_9APHY</name>
<organism evidence="2 3">
    <name type="scientific">Sparassis crispa</name>
    <dbReference type="NCBI Taxonomy" id="139825"/>
    <lineage>
        <taxon>Eukaryota</taxon>
        <taxon>Fungi</taxon>
        <taxon>Dikarya</taxon>
        <taxon>Basidiomycota</taxon>
        <taxon>Agaricomycotina</taxon>
        <taxon>Agaricomycetes</taxon>
        <taxon>Polyporales</taxon>
        <taxon>Sparassidaceae</taxon>
        <taxon>Sparassis</taxon>
    </lineage>
</organism>
<evidence type="ECO:0000313" key="3">
    <source>
        <dbReference type="Proteomes" id="UP000287166"/>
    </source>
</evidence>
<evidence type="ECO:0000313" key="2">
    <source>
        <dbReference type="EMBL" id="GBE77588.1"/>
    </source>
</evidence>
<dbReference type="OrthoDB" id="5231159at2759"/>
<protein>
    <submittedName>
        <fullName evidence="2">Uncharacterized protein</fullName>
    </submittedName>
</protein>
<reference evidence="2 3" key="1">
    <citation type="journal article" date="2018" name="Sci. Rep.">
        <title>Genome sequence of the cauliflower mushroom Sparassis crispa (Hanabiratake) and its association with beneficial usage.</title>
        <authorList>
            <person name="Kiyama R."/>
            <person name="Furutani Y."/>
            <person name="Kawaguchi K."/>
            <person name="Nakanishi T."/>
        </authorList>
    </citation>
    <scope>NUCLEOTIDE SEQUENCE [LARGE SCALE GENOMIC DNA]</scope>
</reference>
<accession>A0A401G5Z6</accession>
<gene>
    <name evidence="2" type="ORF">SCP_0104680</name>
</gene>
<dbReference type="RefSeq" id="XP_027608501.1">
    <property type="nucleotide sequence ID" value="XM_027752700.1"/>
</dbReference>
<dbReference type="Proteomes" id="UP000287166">
    <property type="component" value="Unassembled WGS sequence"/>
</dbReference>
<dbReference type="AlphaFoldDB" id="A0A401G5Z6"/>
<dbReference type="InParanoid" id="A0A401G5Z6"/>
<sequence>MFRVLRGSAMSKADKEGREPTAEYMVKHMSGEPGFSRTHIVRQLSEEFGDDTEEKLEAFERRSAMSGTELTFIESMSRGLNAVGPRLDSKYFKA</sequence>
<dbReference type="EMBL" id="BFAD01000001">
    <property type="protein sequence ID" value="GBE77588.1"/>
    <property type="molecule type" value="Genomic_DNA"/>
</dbReference>
<evidence type="ECO:0000256" key="1">
    <source>
        <dbReference type="SAM" id="MobiDB-lite"/>
    </source>
</evidence>
<dbReference type="GeneID" id="38774505"/>
<feature type="region of interest" description="Disordered" evidence="1">
    <location>
        <begin position="1"/>
        <end position="20"/>
    </location>
</feature>
<comment type="caution">
    <text evidence="2">The sequence shown here is derived from an EMBL/GenBank/DDBJ whole genome shotgun (WGS) entry which is preliminary data.</text>
</comment>